<dbReference type="GO" id="GO:0005886">
    <property type="term" value="C:plasma membrane"/>
    <property type="evidence" value="ECO:0007669"/>
    <property type="project" value="UniProtKB-SubCell"/>
</dbReference>
<geneLocation type="plasmid" evidence="11 12">
    <name>pYZ4</name>
</geneLocation>
<evidence type="ECO:0000256" key="2">
    <source>
        <dbReference type="ARBA" id="ARBA00022448"/>
    </source>
</evidence>
<feature type="transmembrane region" description="Helical" evidence="9">
    <location>
        <begin position="127"/>
        <end position="148"/>
    </location>
</feature>
<comment type="similarity">
    <text evidence="8 9">Belongs to the TRAP transporter small permease family.</text>
</comment>
<evidence type="ECO:0000256" key="7">
    <source>
        <dbReference type="ARBA" id="ARBA00023136"/>
    </source>
</evidence>
<keyword evidence="2 9" id="KW-0813">Transport</keyword>
<dbReference type="InterPro" id="IPR055348">
    <property type="entry name" value="DctQ"/>
</dbReference>
<gene>
    <name evidence="11" type="ORF">A6A40_24445</name>
</gene>
<dbReference type="Pfam" id="PF04290">
    <property type="entry name" value="DctQ"/>
    <property type="match status" value="1"/>
</dbReference>
<evidence type="ECO:0000256" key="8">
    <source>
        <dbReference type="ARBA" id="ARBA00038436"/>
    </source>
</evidence>
<evidence type="ECO:0000259" key="10">
    <source>
        <dbReference type="Pfam" id="PF04290"/>
    </source>
</evidence>
<dbReference type="GO" id="GO:0015740">
    <property type="term" value="P:C4-dicarboxylate transport"/>
    <property type="evidence" value="ECO:0007669"/>
    <property type="project" value="TreeGrafter"/>
</dbReference>
<dbReference type="Proteomes" id="UP000077405">
    <property type="component" value="Plasmid pYZ4"/>
</dbReference>
<reference evidence="11 12" key="1">
    <citation type="submission" date="2018-04" db="EMBL/GenBank/DDBJ databases">
        <title>Complete genome sequence of the nitrogen-fixing bacterium Azospirillum humicireducens type strain SgZ-5.</title>
        <authorList>
            <person name="Yu Z."/>
        </authorList>
    </citation>
    <scope>NUCLEOTIDE SEQUENCE [LARGE SCALE GENOMIC DNA]</scope>
    <source>
        <strain evidence="11 12">SgZ-5</strain>
        <plasmid evidence="11 12">pYZ4</plasmid>
    </source>
</reference>
<evidence type="ECO:0000256" key="5">
    <source>
        <dbReference type="ARBA" id="ARBA00022692"/>
    </source>
</evidence>
<name>A0A2R4VUQ4_9PROT</name>
<evidence type="ECO:0000256" key="3">
    <source>
        <dbReference type="ARBA" id="ARBA00022475"/>
    </source>
</evidence>
<comment type="function">
    <text evidence="9">Part of the tripartite ATP-independent periplasmic (TRAP) transport system.</text>
</comment>
<accession>A0A2R4VUQ4</accession>
<dbReference type="PANTHER" id="PTHR35011:SF2">
    <property type="entry name" value="2,3-DIKETO-L-GULONATE TRAP TRANSPORTER SMALL PERMEASE PROTEIN YIAM"/>
    <property type="match status" value="1"/>
</dbReference>
<dbReference type="RefSeq" id="WP_108548452.1">
    <property type="nucleotide sequence ID" value="NZ_CP028905.1"/>
</dbReference>
<dbReference type="EMBL" id="CP028905">
    <property type="protein sequence ID" value="AWB08178.1"/>
    <property type="molecule type" value="Genomic_DNA"/>
</dbReference>
<dbReference type="AlphaFoldDB" id="A0A2R4VUQ4"/>
<dbReference type="OrthoDB" id="4964541at2"/>
<keyword evidence="6 9" id="KW-1133">Transmembrane helix</keyword>
<keyword evidence="5 9" id="KW-0812">Transmembrane</keyword>
<feature type="domain" description="Tripartite ATP-independent periplasmic transporters DctQ component" evidence="10">
    <location>
        <begin position="23"/>
        <end position="151"/>
    </location>
</feature>
<evidence type="ECO:0000256" key="6">
    <source>
        <dbReference type="ARBA" id="ARBA00022989"/>
    </source>
</evidence>
<evidence type="ECO:0000313" key="11">
    <source>
        <dbReference type="EMBL" id="AWB08178.1"/>
    </source>
</evidence>
<feature type="transmembrane region" description="Helical" evidence="9">
    <location>
        <begin position="85"/>
        <end position="107"/>
    </location>
</feature>
<feature type="transmembrane region" description="Helical" evidence="9">
    <location>
        <begin position="47"/>
        <end position="64"/>
    </location>
</feature>
<keyword evidence="4 9" id="KW-0997">Cell inner membrane</keyword>
<evidence type="ECO:0000256" key="9">
    <source>
        <dbReference type="RuleBase" id="RU369079"/>
    </source>
</evidence>
<sequence length="184" mass="19944">MGRFIDGYVFVLKVAMVACLAGMLVLVFGNVVLRYAFNSGITVSEELSRLLFVWMTFMGAVVALHRHGHLGMDSLVAVLPRMGRLVCFCASHLLMIYATWLLLSGSWDQTIINLSVAAPATGLSMGVFYGSGVMFGVLALVILVVNLVRALSGRVADSELIMVTESEEETDATRDTHTTRGRPA</sequence>
<dbReference type="KEGG" id="ahu:A6A40_24445"/>
<proteinExistence type="inferred from homology"/>
<feature type="transmembrane region" description="Helical" evidence="9">
    <location>
        <begin position="7"/>
        <end position="27"/>
    </location>
</feature>
<keyword evidence="11" id="KW-0614">Plasmid</keyword>
<comment type="subunit">
    <text evidence="9">The complex comprises the extracytoplasmic solute receptor protein and the two transmembrane proteins.</text>
</comment>
<evidence type="ECO:0000256" key="1">
    <source>
        <dbReference type="ARBA" id="ARBA00004429"/>
    </source>
</evidence>
<protein>
    <recommendedName>
        <fullName evidence="9">TRAP transporter small permease protein</fullName>
    </recommendedName>
</protein>
<organism evidence="11 12">
    <name type="scientific">Azospirillum humicireducens</name>
    <dbReference type="NCBI Taxonomy" id="1226968"/>
    <lineage>
        <taxon>Bacteria</taxon>
        <taxon>Pseudomonadati</taxon>
        <taxon>Pseudomonadota</taxon>
        <taxon>Alphaproteobacteria</taxon>
        <taxon>Rhodospirillales</taxon>
        <taxon>Azospirillaceae</taxon>
        <taxon>Azospirillum</taxon>
    </lineage>
</organism>
<dbReference type="InterPro" id="IPR007387">
    <property type="entry name" value="TRAP_DctQ"/>
</dbReference>
<keyword evidence="7 9" id="KW-0472">Membrane</keyword>
<keyword evidence="3" id="KW-1003">Cell membrane</keyword>
<evidence type="ECO:0000256" key="4">
    <source>
        <dbReference type="ARBA" id="ARBA00022519"/>
    </source>
</evidence>
<keyword evidence="12" id="KW-1185">Reference proteome</keyword>
<dbReference type="PANTHER" id="PTHR35011">
    <property type="entry name" value="2,3-DIKETO-L-GULONATE TRAP TRANSPORTER SMALL PERMEASE PROTEIN YIAM"/>
    <property type="match status" value="1"/>
</dbReference>
<comment type="subcellular location">
    <subcellularLocation>
        <location evidence="1 9">Cell inner membrane</location>
        <topology evidence="1 9">Multi-pass membrane protein</topology>
    </subcellularLocation>
</comment>
<evidence type="ECO:0000313" key="12">
    <source>
        <dbReference type="Proteomes" id="UP000077405"/>
    </source>
</evidence>
<dbReference type="GO" id="GO:0022857">
    <property type="term" value="F:transmembrane transporter activity"/>
    <property type="evidence" value="ECO:0007669"/>
    <property type="project" value="UniProtKB-UniRule"/>
</dbReference>